<dbReference type="EMBL" id="JASAOG010000153">
    <property type="protein sequence ID" value="KAK0047323.1"/>
    <property type="molecule type" value="Genomic_DNA"/>
</dbReference>
<name>A0AAD8B3H3_BIOPF</name>
<organism evidence="2 3">
    <name type="scientific">Biomphalaria pfeifferi</name>
    <name type="common">Bloodfluke planorb</name>
    <name type="synonym">Freshwater snail</name>
    <dbReference type="NCBI Taxonomy" id="112525"/>
    <lineage>
        <taxon>Eukaryota</taxon>
        <taxon>Metazoa</taxon>
        <taxon>Spiralia</taxon>
        <taxon>Lophotrochozoa</taxon>
        <taxon>Mollusca</taxon>
        <taxon>Gastropoda</taxon>
        <taxon>Heterobranchia</taxon>
        <taxon>Euthyneura</taxon>
        <taxon>Panpulmonata</taxon>
        <taxon>Hygrophila</taxon>
        <taxon>Lymnaeoidea</taxon>
        <taxon>Planorbidae</taxon>
        <taxon>Biomphalaria</taxon>
    </lineage>
</organism>
<accession>A0AAD8B3H3</accession>
<dbReference type="AlphaFoldDB" id="A0AAD8B3H3"/>
<dbReference type="Proteomes" id="UP001233172">
    <property type="component" value="Unassembled WGS sequence"/>
</dbReference>
<reference evidence="2" key="1">
    <citation type="journal article" date="2023" name="PLoS Negl. Trop. Dis.">
        <title>A genome sequence for Biomphalaria pfeifferi, the major vector snail for the human-infecting parasite Schistosoma mansoni.</title>
        <authorList>
            <person name="Bu L."/>
            <person name="Lu L."/>
            <person name="Laidemitt M.R."/>
            <person name="Zhang S.M."/>
            <person name="Mutuku M."/>
            <person name="Mkoji G."/>
            <person name="Steinauer M."/>
            <person name="Loker E.S."/>
        </authorList>
    </citation>
    <scope>NUCLEOTIDE SEQUENCE</scope>
    <source>
        <strain evidence="2">KasaAsao</strain>
    </source>
</reference>
<gene>
    <name evidence="2" type="ORF">Bpfe_023307</name>
</gene>
<reference evidence="2" key="2">
    <citation type="submission" date="2023-04" db="EMBL/GenBank/DDBJ databases">
        <authorList>
            <person name="Bu L."/>
            <person name="Lu L."/>
            <person name="Laidemitt M.R."/>
            <person name="Zhang S.M."/>
            <person name="Mutuku M."/>
            <person name="Mkoji G."/>
            <person name="Steinauer M."/>
            <person name="Loker E.S."/>
        </authorList>
    </citation>
    <scope>NUCLEOTIDE SEQUENCE</scope>
    <source>
        <strain evidence="2">KasaAsao</strain>
        <tissue evidence="2">Whole Snail</tissue>
    </source>
</reference>
<feature type="signal peptide" evidence="1">
    <location>
        <begin position="1"/>
        <end position="19"/>
    </location>
</feature>
<feature type="chain" id="PRO_5041983356" evidence="1">
    <location>
        <begin position="20"/>
        <end position="124"/>
    </location>
</feature>
<evidence type="ECO:0000313" key="2">
    <source>
        <dbReference type="EMBL" id="KAK0047323.1"/>
    </source>
</evidence>
<keyword evidence="3" id="KW-1185">Reference proteome</keyword>
<keyword evidence="1" id="KW-0732">Signal</keyword>
<proteinExistence type="predicted"/>
<evidence type="ECO:0000313" key="3">
    <source>
        <dbReference type="Proteomes" id="UP001233172"/>
    </source>
</evidence>
<comment type="caution">
    <text evidence="2">The sequence shown here is derived from an EMBL/GenBank/DDBJ whole genome shotgun (WGS) entry which is preliminary data.</text>
</comment>
<evidence type="ECO:0000256" key="1">
    <source>
        <dbReference type="SAM" id="SignalP"/>
    </source>
</evidence>
<sequence length="124" mass="13405">MLRSLVLVFLVAAFGYAAAELSGFSSSYLDVNIPNCVTASVNTIEEFYIVFNKLSFWGIQIFGTEAFKKYLLSPDFLIGLAKLIRITLSDLLSLLDLPLLHGLTGNLIGDSGLLKSLTSGVQLG</sequence>
<protein>
    <submittedName>
        <fullName evidence="2">Uncharacterized protein</fullName>
    </submittedName>
</protein>